<dbReference type="Proteomes" id="UP000281985">
    <property type="component" value="Unassembled WGS sequence"/>
</dbReference>
<dbReference type="AlphaFoldDB" id="A0A3M0GE05"/>
<keyword evidence="3" id="KW-1185">Reference proteome</keyword>
<accession>A0A3M0GE05</accession>
<keyword evidence="1" id="KW-0472">Membrane</keyword>
<name>A0A3M0GE05_9FLAO</name>
<evidence type="ECO:0000256" key="1">
    <source>
        <dbReference type="SAM" id="Phobius"/>
    </source>
</evidence>
<organism evidence="2 3">
    <name type="scientific">Dokdonia sinensis</name>
    <dbReference type="NCBI Taxonomy" id="2479847"/>
    <lineage>
        <taxon>Bacteria</taxon>
        <taxon>Pseudomonadati</taxon>
        <taxon>Bacteroidota</taxon>
        <taxon>Flavobacteriia</taxon>
        <taxon>Flavobacteriales</taxon>
        <taxon>Flavobacteriaceae</taxon>
        <taxon>Dokdonia</taxon>
    </lineage>
</organism>
<keyword evidence="1" id="KW-0812">Transmembrane</keyword>
<reference evidence="2 3" key="1">
    <citation type="submission" date="2018-10" db="EMBL/GenBank/DDBJ databases">
        <title>Dokdonia luteus sp. nov., isolated from sea water.</title>
        <authorList>
            <person name="Zhou L.Y."/>
            <person name="Du Z.J."/>
        </authorList>
    </citation>
    <scope>NUCLEOTIDE SEQUENCE [LARGE SCALE GENOMIC DNA]</scope>
    <source>
        <strain evidence="2 3">SH27</strain>
    </source>
</reference>
<keyword evidence="1" id="KW-1133">Transmembrane helix</keyword>
<evidence type="ECO:0000313" key="3">
    <source>
        <dbReference type="Proteomes" id="UP000281985"/>
    </source>
</evidence>
<dbReference type="EMBL" id="REFV01000002">
    <property type="protein sequence ID" value="RMB63401.1"/>
    <property type="molecule type" value="Genomic_DNA"/>
</dbReference>
<evidence type="ECO:0008006" key="4">
    <source>
        <dbReference type="Google" id="ProtNLM"/>
    </source>
</evidence>
<sequence>MKVVFGIVLITSGIWLFLEEGKRYKALRKDQYLQKSFFTESFVLASTLIIIGFGFIIKGLISIFD</sequence>
<gene>
    <name evidence="2" type="ORF">EAX61_03140</name>
</gene>
<evidence type="ECO:0000313" key="2">
    <source>
        <dbReference type="EMBL" id="RMB63401.1"/>
    </source>
</evidence>
<comment type="caution">
    <text evidence="2">The sequence shown here is derived from an EMBL/GenBank/DDBJ whole genome shotgun (WGS) entry which is preliminary data.</text>
</comment>
<feature type="transmembrane region" description="Helical" evidence="1">
    <location>
        <begin position="42"/>
        <end position="64"/>
    </location>
</feature>
<protein>
    <recommendedName>
        <fullName evidence="4">Molybdenum ABC transporter permease</fullName>
    </recommendedName>
</protein>
<proteinExistence type="predicted"/>